<protein>
    <submittedName>
        <fullName evidence="2">Uncharacterized protein</fullName>
    </submittedName>
</protein>
<keyword evidence="1" id="KW-1133">Transmembrane helix</keyword>
<comment type="caution">
    <text evidence="2">The sequence shown here is derived from an EMBL/GenBank/DDBJ whole genome shotgun (WGS) entry which is preliminary data.</text>
</comment>
<gene>
    <name evidence="2" type="ORF">L9F63_023490</name>
</gene>
<reference evidence="2" key="1">
    <citation type="journal article" date="2023" name="IScience">
        <title>Live-bearing cockroach genome reveals convergent evolutionary mechanisms linked to viviparity in insects and beyond.</title>
        <authorList>
            <person name="Fouks B."/>
            <person name="Harrison M.C."/>
            <person name="Mikhailova A.A."/>
            <person name="Marchal E."/>
            <person name="English S."/>
            <person name="Carruthers M."/>
            <person name="Jennings E.C."/>
            <person name="Chiamaka E.L."/>
            <person name="Frigard R.A."/>
            <person name="Pippel M."/>
            <person name="Attardo G.M."/>
            <person name="Benoit J.B."/>
            <person name="Bornberg-Bauer E."/>
            <person name="Tobe S.S."/>
        </authorList>
    </citation>
    <scope>NUCLEOTIDE SEQUENCE</scope>
    <source>
        <strain evidence="2">Stay&amp;Tobe</strain>
    </source>
</reference>
<feature type="transmembrane region" description="Helical" evidence="1">
    <location>
        <begin position="12"/>
        <end position="32"/>
    </location>
</feature>
<keyword evidence="1" id="KW-0472">Membrane</keyword>
<feature type="non-terminal residue" evidence="2">
    <location>
        <position position="85"/>
    </location>
</feature>
<evidence type="ECO:0000313" key="2">
    <source>
        <dbReference type="EMBL" id="KAJ9581332.1"/>
    </source>
</evidence>
<keyword evidence="1" id="KW-0812">Transmembrane</keyword>
<evidence type="ECO:0000256" key="1">
    <source>
        <dbReference type="SAM" id="Phobius"/>
    </source>
</evidence>
<organism evidence="2 3">
    <name type="scientific">Diploptera punctata</name>
    <name type="common">Pacific beetle cockroach</name>
    <dbReference type="NCBI Taxonomy" id="6984"/>
    <lineage>
        <taxon>Eukaryota</taxon>
        <taxon>Metazoa</taxon>
        <taxon>Ecdysozoa</taxon>
        <taxon>Arthropoda</taxon>
        <taxon>Hexapoda</taxon>
        <taxon>Insecta</taxon>
        <taxon>Pterygota</taxon>
        <taxon>Neoptera</taxon>
        <taxon>Polyneoptera</taxon>
        <taxon>Dictyoptera</taxon>
        <taxon>Blattodea</taxon>
        <taxon>Blaberoidea</taxon>
        <taxon>Blaberidae</taxon>
        <taxon>Diplopterinae</taxon>
        <taxon>Diploptera</taxon>
    </lineage>
</organism>
<feature type="non-terminal residue" evidence="2">
    <location>
        <position position="1"/>
    </location>
</feature>
<proteinExistence type="predicted"/>
<evidence type="ECO:0000313" key="3">
    <source>
        <dbReference type="Proteomes" id="UP001233999"/>
    </source>
</evidence>
<dbReference type="EMBL" id="JASPKZ010007952">
    <property type="protein sequence ID" value="KAJ9581332.1"/>
    <property type="molecule type" value="Genomic_DNA"/>
</dbReference>
<dbReference type="Proteomes" id="UP001233999">
    <property type="component" value="Unassembled WGS sequence"/>
</dbReference>
<name>A0AAD7ZJ86_DIPPU</name>
<sequence length="85" mass="9779">SDVFINVLLKIAMFMEILFLHLWPIYLSVLYIQDALKLLDLQDESPPPLLSAIEFQYFSYSHLTFNVNVPLIGVSPNGLLRRLVT</sequence>
<accession>A0AAD7ZJ86</accession>
<reference evidence="2" key="2">
    <citation type="submission" date="2023-05" db="EMBL/GenBank/DDBJ databases">
        <authorList>
            <person name="Fouks B."/>
        </authorList>
    </citation>
    <scope>NUCLEOTIDE SEQUENCE</scope>
    <source>
        <strain evidence="2">Stay&amp;Tobe</strain>
        <tissue evidence="2">Testes</tissue>
    </source>
</reference>
<keyword evidence="3" id="KW-1185">Reference proteome</keyword>
<dbReference type="AlphaFoldDB" id="A0AAD7ZJ86"/>